<dbReference type="PANTHER" id="PTHR10799">
    <property type="entry name" value="SNF2/RAD54 HELICASE FAMILY"/>
    <property type="match status" value="1"/>
</dbReference>
<dbReference type="Gene3D" id="3.40.50.10810">
    <property type="entry name" value="Tandem AAA-ATPase domain"/>
    <property type="match status" value="1"/>
</dbReference>
<sequence>YPDITKKLKYFERGSLRPYQIEGVTWLTVLFENCINGILADEMGLGKTIQIIALFCHLYERKVNGPFLIVAPLSTLGNWESEFKKFAPQLPVVRLQGNQDERRDQIRAIQNKFILDGKTVNPIVICSYQVPQLEEQFLKRFCWTYIVVDEGHRIKNPDSKLSQELRALNSENRVLLTGTPLQNNIKELWALFNFLMPELFKDIEGFSSLVELEDVKDKDKILENEAQTKIISTIHKVLAPFMLRREKKYVLTDIIPKKEMIIYCPLTDLQKYIYRAILKQDVDKLLMRKPEEPENPMVDLQAQDRCHRIGQTRPVMIYSLIVKNTIDEMIVSCGDMKKRLEKIVIKEGKFKTLKKCPDENELQELEKLLSTEEKLTKIHANGLMYTDNELNRILDRSELIEEMKNNANYQDSSV</sequence>
<evidence type="ECO:0000256" key="3">
    <source>
        <dbReference type="ARBA" id="ARBA00022741"/>
    </source>
</evidence>
<dbReference type="Gene3D" id="3.40.50.300">
    <property type="entry name" value="P-loop containing nucleotide triphosphate hydrolases"/>
    <property type="match status" value="2"/>
</dbReference>
<feature type="domain" description="Helicase ATP-binding" evidence="9">
    <location>
        <begin position="28"/>
        <end position="198"/>
    </location>
</feature>
<keyword evidence="11" id="KW-1185">Reference proteome</keyword>
<dbReference type="InterPro" id="IPR027417">
    <property type="entry name" value="P-loop_NTPase"/>
</dbReference>
<dbReference type="GO" id="GO:0016787">
    <property type="term" value="F:hydrolase activity"/>
    <property type="evidence" value="ECO:0007669"/>
    <property type="project" value="UniProtKB-KW"/>
</dbReference>
<evidence type="ECO:0000256" key="2">
    <source>
        <dbReference type="ARBA" id="ARBA00007025"/>
    </source>
</evidence>
<evidence type="ECO:0000256" key="7">
    <source>
        <dbReference type="ARBA" id="ARBA00023054"/>
    </source>
</evidence>
<evidence type="ECO:0000259" key="9">
    <source>
        <dbReference type="PROSITE" id="PS51192"/>
    </source>
</evidence>
<accession>A0A482W669</accession>
<feature type="non-terminal residue" evidence="10">
    <location>
        <position position="1"/>
    </location>
</feature>
<comment type="subcellular location">
    <subcellularLocation>
        <location evidence="1">Nucleus</location>
    </subcellularLocation>
</comment>
<keyword evidence="3" id="KW-0547">Nucleotide-binding</keyword>
<dbReference type="STRING" id="1661398.A0A482W669"/>
<dbReference type="Proteomes" id="UP000292052">
    <property type="component" value="Unassembled WGS sequence"/>
</dbReference>
<organism evidence="10 11">
    <name type="scientific">Asbolus verrucosus</name>
    <name type="common">Desert ironclad beetle</name>
    <dbReference type="NCBI Taxonomy" id="1661398"/>
    <lineage>
        <taxon>Eukaryota</taxon>
        <taxon>Metazoa</taxon>
        <taxon>Ecdysozoa</taxon>
        <taxon>Arthropoda</taxon>
        <taxon>Hexapoda</taxon>
        <taxon>Insecta</taxon>
        <taxon>Pterygota</taxon>
        <taxon>Neoptera</taxon>
        <taxon>Endopterygota</taxon>
        <taxon>Coleoptera</taxon>
        <taxon>Polyphaga</taxon>
        <taxon>Cucujiformia</taxon>
        <taxon>Tenebrionidae</taxon>
        <taxon>Pimeliinae</taxon>
        <taxon>Asbolus</taxon>
    </lineage>
</organism>
<dbReference type="GO" id="GO:0005524">
    <property type="term" value="F:ATP binding"/>
    <property type="evidence" value="ECO:0007669"/>
    <property type="project" value="UniProtKB-KW"/>
</dbReference>
<dbReference type="SMART" id="SM00487">
    <property type="entry name" value="DEXDc"/>
    <property type="match status" value="1"/>
</dbReference>
<dbReference type="FunFam" id="3.40.50.10810:FF:000015">
    <property type="entry name" value="lymphoid-specific helicase isoform X1"/>
    <property type="match status" value="1"/>
</dbReference>
<evidence type="ECO:0000256" key="6">
    <source>
        <dbReference type="ARBA" id="ARBA00022840"/>
    </source>
</evidence>
<dbReference type="SUPFAM" id="SSF52540">
    <property type="entry name" value="P-loop containing nucleoside triphosphate hydrolases"/>
    <property type="match status" value="2"/>
</dbReference>
<dbReference type="InterPro" id="IPR038718">
    <property type="entry name" value="SNF2-like_sf"/>
</dbReference>
<protein>
    <submittedName>
        <fullName evidence="10">Lymphoid-specific helicase-like</fullName>
    </submittedName>
</protein>
<dbReference type="PROSITE" id="PS51192">
    <property type="entry name" value="HELICASE_ATP_BIND_1"/>
    <property type="match status" value="1"/>
</dbReference>
<keyword evidence="8" id="KW-0539">Nucleus</keyword>
<comment type="caution">
    <text evidence="10">The sequence shown here is derived from an EMBL/GenBank/DDBJ whole genome shotgun (WGS) entry which is preliminary data.</text>
</comment>
<reference evidence="10 11" key="1">
    <citation type="submission" date="2017-03" db="EMBL/GenBank/DDBJ databases">
        <title>Genome of the blue death feigning beetle - Asbolus verrucosus.</title>
        <authorList>
            <person name="Rider S.D."/>
        </authorList>
    </citation>
    <scope>NUCLEOTIDE SEQUENCE [LARGE SCALE GENOMIC DNA]</scope>
    <source>
        <strain evidence="10">Butters</strain>
        <tissue evidence="10">Head and leg muscle</tissue>
    </source>
</reference>
<gene>
    <name evidence="10" type="ORF">BDFB_006341</name>
</gene>
<evidence type="ECO:0000256" key="1">
    <source>
        <dbReference type="ARBA" id="ARBA00004123"/>
    </source>
</evidence>
<dbReference type="GO" id="GO:0004386">
    <property type="term" value="F:helicase activity"/>
    <property type="evidence" value="ECO:0007669"/>
    <property type="project" value="UniProtKB-KW"/>
</dbReference>
<keyword evidence="4" id="KW-0378">Hydrolase</keyword>
<keyword evidence="5 10" id="KW-0347">Helicase</keyword>
<dbReference type="GO" id="GO:0005634">
    <property type="term" value="C:nucleus"/>
    <property type="evidence" value="ECO:0007669"/>
    <property type="project" value="UniProtKB-SubCell"/>
</dbReference>
<keyword evidence="6" id="KW-0067">ATP-binding</keyword>
<evidence type="ECO:0000256" key="4">
    <source>
        <dbReference type="ARBA" id="ARBA00022801"/>
    </source>
</evidence>
<evidence type="ECO:0000256" key="5">
    <source>
        <dbReference type="ARBA" id="ARBA00022806"/>
    </source>
</evidence>
<evidence type="ECO:0000313" key="10">
    <source>
        <dbReference type="EMBL" id="RZC40259.1"/>
    </source>
</evidence>
<comment type="similarity">
    <text evidence="2">Belongs to the SNF2/RAD54 helicase family.</text>
</comment>
<proteinExistence type="inferred from homology"/>
<evidence type="ECO:0000313" key="11">
    <source>
        <dbReference type="Proteomes" id="UP000292052"/>
    </source>
</evidence>
<feature type="non-terminal residue" evidence="10">
    <location>
        <position position="414"/>
    </location>
</feature>
<dbReference type="InterPro" id="IPR000330">
    <property type="entry name" value="SNF2_N"/>
</dbReference>
<dbReference type="InterPro" id="IPR014001">
    <property type="entry name" value="Helicase_ATP-bd"/>
</dbReference>
<dbReference type="EMBL" id="QDEB01027532">
    <property type="protein sequence ID" value="RZC40259.1"/>
    <property type="molecule type" value="Genomic_DNA"/>
</dbReference>
<keyword evidence="7" id="KW-0175">Coiled coil</keyword>
<dbReference type="AlphaFoldDB" id="A0A482W669"/>
<name>A0A482W669_ASBVE</name>
<dbReference type="Pfam" id="PF00176">
    <property type="entry name" value="SNF2-rel_dom"/>
    <property type="match status" value="1"/>
</dbReference>
<evidence type="ECO:0000256" key="8">
    <source>
        <dbReference type="ARBA" id="ARBA00023242"/>
    </source>
</evidence>
<dbReference type="OrthoDB" id="448448at2759"/>